<dbReference type="GO" id="GO:0016616">
    <property type="term" value="F:oxidoreductase activity, acting on the CH-OH group of donors, NAD or NADP as acceptor"/>
    <property type="evidence" value="ECO:0007669"/>
    <property type="project" value="UniProtKB-ARBA"/>
</dbReference>
<evidence type="ECO:0000256" key="4">
    <source>
        <dbReference type="RuleBase" id="RU361277"/>
    </source>
</evidence>
<dbReference type="Gene3D" id="3.40.50.720">
    <property type="entry name" value="NAD(P)-binding Rossmann-like Domain"/>
    <property type="match status" value="1"/>
</dbReference>
<evidence type="ECO:0000313" key="6">
    <source>
        <dbReference type="EMBL" id="RBP37731.1"/>
    </source>
</evidence>
<name>A0A366H8N9_9BACT</name>
<dbReference type="SUPFAM" id="SSF50129">
    <property type="entry name" value="GroES-like"/>
    <property type="match status" value="1"/>
</dbReference>
<dbReference type="InterPro" id="IPR036291">
    <property type="entry name" value="NAD(P)-bd_dom_sf"/>
</dbReference>
<keyword evidence="3" id="KW-0560">Oxidoreductase</keyword>
<dbReference type="PANTHER" id="PTHR43401">
    <property type="entry name" value="L-THREONINE 3-DEHYDROGENASE"/>
    <property type="match status" value="1"/>
</dbReference>
<dbReference type="PANTHER" id="PTHR43401:SF2">
    <property type="entry name" value="L-THREONINE 3-DEHYDROGENASE"/>
    <property type="match status" value="1"/>
</dbReference>
<evidence type="ECO:0000313" key="7">
    <source>
        <dbReference type="Proteomes" id="UP000253426"/>
    </source>
</evidence>
<comment type="caution">
    <text evidence="6">The sequence shown here is derived from an EMBL/GenBank/DDBJ whole genome shotgun (WGS) entry which is preliminary data.</text>
</comment>
<dbReference type="CDD" id="cd08236">
    <property type="entry name" value="sugar_DH"/>
    <property type="match status" value="1"/>
</dbReference>
<proteinExistence type="inferred from homology"/>
<evidence type="ECO:0000259" key="5">
    <source>
        <dbReference type="SMART" id="SM00829"/>
    </source>
</evidence>
<evidence type="ECO:0000256" key="3">
    <source>
        <dbReference type="ARBA" id="ARBA00023002"/>
    </source>
</evidence>
<dbReference type="AlphaFoldDB" id="A0A366H8N9"/>
<keyword evidence="2 4" id="KW-0862">Zinc</keyword>
<dbReference type="OrthoDB" id="9769198at2"/>
<dbReference type="Proteomes" id="UP000253426">
    <property type="component" value="Unassembled WGS sequence"/>
</dbReference>
<dbReference type="GO" id="GO:0008270">
    <property type="term" value="F:zinc ion binding"/>
    <property type="evidence" value="ECO:0007669"/>
    <property type="project" value="InterPro"/>
</dbReference>
<feature type="domain" description="Enoyl reductase (ER)" evidence="5">
    <location>
        <begin position="7"/>
        <end position="350"/>
    </location>
</feature>
<keyword evidence="7" id="KW-1185">Reference proteome</keyword>
<accession>A0A366H8N9</accession>
<dbReference type="SMART" id="SM00829">
    <property type="entry name" value="PKS_ER"/>
    <property type="match status" value="1"/>
</dbReference>
<protein>
    <submittedName>
        <fullName evidence="6">L-iditol 2-dehydrogenase</fullName>
    </submittedName>
</protein>
<dbReference type="Gene3D" id="3.90.180.10">
    <property type="entry name" value="Medium-chain alcohol dehydrogenases, catalytic domain"/>
    <property type="match status" value="1"/>
</dbReference>
<dbReference type="SUPFAM" id="SSF51735">
    <property type="entry name" value="NAD(P)-binding Rossmann-fold domains"/>
    <property type="match status" value="1"/>
</dbReference>
<dbReference type="Pfam" id="PF00107">
    <property type="entry name" value="ADH_zinc_N"/>
    <property type="match status" value="1"/>
</dbReference>
<dbReference type="InterPro" id="IPR013149">
    <property type="entry name" value="ADH-like_C"/>
</dbReference>
<dbReference type="InterPro" id="IPR011032">
    <property type="entry name" value="GroES-like_sf"/>
</dbReference>
<dbReference type="InterPro" id="IPR002328">
    <property type="entry name" value="ADH_Zn_CS"/>
</dbReference>
<evidence type="ECO:0000256" key="1">
    <source>
        <dbReference type="ARBA" id="ARBA00022723"/>
    </source>
</evidence>
<comment type="similarity">
    <text evidence="4">Belongs to the zinc-containing alcohol dehydrogenase family.</text>
</comment>
<comment type="cofactor">
    <cofactor evidence="4">
        <name>Zn(2+)</name>
        <dbReference type="ChEBI" id="CHEBI:29105"/>
    </cofactor>
</comment>
<dbReference type="EMBL" id="QNRR01000013">
    <property type="protein sequence ID" value="RBP37731.1"/>
    <property type="molecule type" value="Genomic_DNA"/>
</dbReference>
<organism evidence="6 7">
    <name type="scientific">Roseimicrobium gellanilyticum</name>
    <dbReference type="NCBI Taxonomy" id="748857"/>
    <lineage>
        <taxon>Bacteria</taxon>
        <taxon>Pseudomonadati</taxon>
        <taxon>Verrucomicrobiota</taxon>
        <taxon>Verrucomicrobiia</taxon>
        <taxon>Verrucomicrobiales</taxon>
        <taxon>Verrucomicrobiaceae</taxon>
        <taxon>Roseimicrobium</taxon>
    </lineage>
</organism>
<dbReference type="InterPro" id="IPR020843">
    <property type="entry name" value="ER"/>
</dbReference>
<reference evidence="6 7" key="1">
    <citation type="submission" date="2018-06" db="EMBL/GenBank/DDBJ databases">
        <title>Genomic Encyclopedia of Type Strains, Phase IV (KMG-IV): sequencing the most valuable type-strain genomes for metagenomic binning, comparative biology and taxonomic classification.</title>
        <authorList>
            <person name="Goeker M."/>
        </authorList>
    </citation>
    <scope>NUCLEOTIDE SEQUENCE [LARGE SCALE GENOMIC DNA]</scope>
    <source>
        <strain evidence="6 7">DSM 25532</strain>
    </source>
</reference>
<gene>
    <name evidence="6" type="ORF">DES53_113113</name>
</gene>
<evidence type="ECO:0000256" key="2">
    <source>
        <dbReference type="ARBA" id="ARBA00022833"/>
    </source>
</evidence>
<dbReference type="InterPro" id="IPR050129">
    <property type="entry name" value="Zn_alcohol_dh"/>
</dbReference>
<dbReference type="RefSeq" id="WP_113961426.1">
    <property type="nucleotide sequence ID" value="NZ_QNRR01000013.1"/>
</dbReference>
<dbReference type="PROSITE" id="PS00059">
    <property type="entry name" value="ADH_ZINC"/>
    <property type="match status" value="1"/>
</dbReference>
<dbReference type="InterPro" id="IPR013154">
    <property type="entry name" value="ADH-like_N"/>
</dbReference>
<dbReference type="Pfam" id="PF08240">
    <property type="entry name" value="ADH_N"/>
    <property type="match status" value="1"/>
</dbReference>
<keyword evidence="1 4" id="KW-0479">Metal-binding</keyword>
<sequence length="352" mass="37146">MKALTLTAPSEFEFGDAPAPQPAAGQVLVDVKACGICGSDLHGMDGRSGRRIPPIIMGHEAAGEISAVGEGVSDWKVGDRVTFDSTEYCGECPDCKAGFVNLCKNRRVLGVSCGDYRRHGCFAEQVVLPQHILFSIPDALSYEKAAFAEPVSIALHAVNLAPKPNQGAMATTTRQECAVVVGAGLIGLLVLQALKARGWSRVYAVDLDDSRLALAKKLGAEEVFNAKEENLAAKLKELGGGDGLDASFEVVGAAQPLDLAIRSVRKGGTVVLVGNLQPNTPFPLQEVVTRQITLRGSCSSAGEYPEAIERIQDGSIQVEPLLSIVAPLSEGAQWFHKGVQPGNGLLKVVLKP</sequence>